<evidence type="ECO:0000313" key="4">
    <source>
        <dbReference type="EMBL" id="VEU43296.1"/>
    </source>
</evidence>
<dbReference type="OrthoDB" id="3247158at2759"/>
<dbReference type="Proteomes" id="UP000291116">
    <property type="component" value="Unassembled WGS sequence"/>
</dbReference>
<feature type="compositionally biased region" description="Basic and acidic residues" evidence="2">
    <location>
        <begin position="305"/>
        <end position="319"/>
    </location>
</feature>
<dbReference type="InterPro" id="IPR036063">
    <property type="entry name" value="Smr_dom_sf"/>
</dbReference>
<feature type="compositionally biased region" description="Polar residues" evidence="2">
    <location>
        <begin position="163"/>
        <end position="172"/>
    </location>
</feature>
<evidence type="ECO:0000313" key="5">
    <source>
        <dbReference type="Proteomes" id="UP000291116"/>
    </source>
</evidence>
<feature type="zinc finger region" description="C3H1-type" evidence="1">
    <location>
        <begin position="453"/>
        <end position="475"/>
    </location>
</feature>
<feature type="region of interest" description="Disordered" evidence="2">
    <location>
        <begin position="158"/>
        <end position="185"/>
    </location>
</feature>
<feature type="compositionally biased region" description="Basic residues" evidence="2">
    <location>
        <begin position="294"/>
        <end position="304"/>
    </location>
</feature>
<feature type="region of interest" description="Disordered" evidence="2">
    <location>
        <begin position="294"/>
        <end position="350"/>
    </location>
</feature>
<evidence type="ECO:0000256" key="1">
    <source>
        <dbReference type="PROSITE-ProRule" id="PRU00723"/>
    </source>
</evidence>
<feature type="zinc finger region" description="C3H1-type" evidence="1">
    <location>
        <begin position="424"/>
        <end position="450"/>
    </location>
</feature>
<feature type="domain" description="C3H1-type" evidence="3">
    <location>
        <begin position="453"/>
        <end position="475"/>
    </location>
</feature>
<reference evidence="4 5" key="1">
    <citation type="submission" date="2019-01" db="EMBL/GenBank/DDBJ databases">
        <authorList>
            <person name="Ferrante I. M."/>
        </authorList>
    </citation>
    <scope>NUCLEOTIDE SEQUENCE [LARGE SCALE GENOMIC DNA]</scope>
    <source>
        <strain evidence="4 5">B856</strain>
    </source>
</reference>
<dbReference type="Gene3D" id="3.30.1370.110">
    <property type="match status" value="1"/>
</dbReference>
<name>A0A448ZMM9_9STRA</name>
<feature type="region of interest" description="Disordered" evidence="2">
    <location>
        <begin position="235"/>
        <end position="265"/>
    </location>
</feature>
<protein>
    <recommendedName>
        <fullName evidence="3">C3H1-type domain-containing protein</fullName>
    </recommendedName>
</protein>
<accession>A0A448ZMM9</accession>
<feature type="compositionally biased region" description="Low complexity" evidence="2">
    <location>
        <begin position="494"/>
        <end position="504"/>
    </location>
</feature>
<dbReference type="PROSITE" id="PS50103">
    <property type="entry name" value="ZF_C3H1"/>
    <property type="match status" value="2"/>
</dbReference>
<feature type="region of interest" description="Disordered" evidence="2">
    <location>
        <begin position="486"/>
        <end position="507"/>
    </location>
</feature>
<dbReference type="InterPro" id="IPR000571">
    <property type="entry name" value="Znf_CCCH"/>
</dbReference>
<gene>
    <name evidence="4" type="ORF">PSNMU_V1.4_AUG-EV-PASAV3_0103480</name>
</gene>
<keyword evidence="1" id="KW-0862">Zinc</keyword>
<organism evidence="4 5">
    <name type="scientific">Pseudo-nitzschia multistriata</name>
    <dbReference type="NCBI Taxonomy" id="183589"/>
    <lineage>
        <taxon>Eukaryota</taxon>
        <taxon>Sar</taxon>
        <taxon>Stramenopiles</taxon>
        <taxon>Ochrophyta</taxon>
        <taxon>Bacillariophyta</taxon>
        <taxon>Bacillariophyceae</taxon>
        <taxon>Bacillariophycidae</taxon>
        <taxon>Bacillariales</taxon>
        <taxon>Bacillariaceae</taxon>
        <taxon>Pseudo-nitzschia</taxon>
    </lineage>
</organism>
<evidence type="ECO:0000256" key="2">
    <source>
        <dbReference type="SAM" id="MobiDB-lite"/>
    </source>
</evidence>
<sequence length="738" mass="78973">METATMASATPSLPLSMIEDAKSSDSEIDAYAARVLKAMSPPDTSIFDDSLGPYVASMIRCADIRAKEEVKSLAEFDSILELLEDQCSMDREKAADCVLRITDAVVTHVLPFSERTAATVGVRRTRCNSFPLYTQHGGALDSFRSMSSALPESMAALAETGETEAQAQTPSKSFGPADTANAFSLGGPSPLRLDNLIPLDLMGELDDPSPAYSSPSALASVLLAPKIGLRAAPTTLAQTRTQSQSHRYATSFEPKQSPQTSASLAAVHGQRNNEFPPLGTSPEAFPPLGARVEKPKKVKIRSSKKSSDGKIQQHSDKDLAATLFRPARPRQNSIESEEAASRSRGSSNASASMLAMSATGTIDEESAVCGNGMSNNIYFQQQLDSCVEILLSMNPDLSEEAAAAAGLMAGTDFNLAQYIIDSAIRAPPICRHMLHDGCYRSDCTFSHDVEGHTCLFWLRGRCGKGSACKFLHGFHEKLLDGIDMSGYRSQQQPNSNNNNSNNNNLHGAAASSAGYNQMYPPGLASSSASLSASPEGGGSFGGALSPLLASSWTTPSVPEDPFASPGKPPSEAQFSFANVASKGHERKRFAEGTCFPATTSASARPSIPTVRIPQDLWNPHENRDPSVFYISDPLERYQKVAASVQRSDVIDLHFQSTKTFPKVLETMLPLKLGSESANRGKVWIVTGTGHHVGKKTHQKGGGALESAVVRWLSDKNYRFAKGRDKNGLCGALLVTADR</sequence>
<keyword evidence="1" id="KW-0863">Zinc-finger</keyword>
<keyword evidence="5" id="KW-1185">Reference proteome</keyword>
<proteinExistence type="predicted"/>
<dbReference type="EMBL" id="CAACVS010000531">
    <property type="protein sequence ID" value="VEU43296.1"/>
    <property type="molecule type" value="Genomic_DNA"/>
</dbReference>
<dbReference type="GO" id="GO:0008270">
    <property type="term" value="F:zinc ion binding"/>
    <property type="evidence" value="ECO:0007669"/>
    <property type="project" value="UniProtKB-KW"/>
</dbReference>
<evidence type="ECO:0000259" key="3">
    <source>
        <dbReference type="PROSITE" id="PS50103"/>
    </source>
</evidence>
<keyword evidence="1" id="KW-0479">Metal-binding</keyword>
<feature type="domain" description="C3H1-type" evidence="3">
    <location>
        <begin position="424"/>
        <end position="450"/>
    </location>
</feature>
<dbReference type="AlphaFoldDB" id="A0A448ZMM9"/>
<dbReference type="Gene3D" id="4.10.1000.10">
    <property type="entry name" value="Zinc finger, CCCH-type"/>
    <property type="match status" value="1"/>
</dbReference>
<feature type="compositionally biased region" description="Polar residues" evidence="2">
    <location>
        <begin position="235"/>
        <end position="263"/>
    </location>
</feature>